<dbReference type="Proteomes" id="UP000499080">
    <property type="component" value="Unassembled WGS sequence"/>
</dbReference>
<protein>
    <submittedName>
        <fullName evidence="2">Uncharacterized protein</fullName>
    </submittedName>
</protein>
<dbReference type="EMBL" id="BGPR01191705">
    <property type="protein sequence ID" value="GBM93190.1"/>
    <property type="molecule type" value="Genomic_DNA"/>
</dbReference>
<organism evidence="2 4">
    <name type="scientific">Araneus ventricosus</name>
    <name type="common">Orbweaver spider</name>
    <name type="synonym">Epeira ventricosa</name>
    <dbReference type="NCBI Taxonomy" id="182803"/>
    <lineage>
        <taxon>Eukaryota</taxon>
        <taxon>Metazoa</taxon>
        <taxon>Ecdysozoa</taxon>
        <taxon>Arthropoda</taxon>
        <taxon>Chelicerata</taxon>
        <taxon>Arachnida</taxon>
        <taxon>Araneae</taxon>
        <taxon>Araneomorphae</taxon>
        <taxon>Entelegynae</taxon>
        <taxon>Araneoidea</taxon>
        <taxon>Araneidae</taxon>
        <taxon>Araneus</taxon>
    </lineage>
</organism>
<evidence type="ECO:0000313" key="2">
    <source>
        <dbReference type="EMBL" id="GBM93190.1"/>
    </source>
</evidence>
<sequence>MQRNVWTTTSLLLKGCLEVISMSWKIFSSNGDCWKCKGIKDEGLYWLSQKGLFSAEVILSNAEEYLANHKYSPENLCKEDIHVM</sequence>
<evidence type="ECO:0000313" key="1">
    <source>
        <dbReference type="EMBL" id="GBM93154.1"/>
    </source>
</evidence>
<comment type="caution">
    <text evidence="2">The sequence shown here is derived from an EMBL/GenBank/DDBJ whole genome shotgun (WGS) entry which is preliminary data.</text>
</comment>
<evidence type="ECO:0000313" key="3">
    <source>
        <dbReference type="EMBL" id="GBN30898.1"/>
    </source>
</evidence>
<keyword evidence="4" id="KW-1185">Reference proteome</keyword>
<gene>
    <name evidence="2" type="ORF">AVEN_10071_1</name>
    <name evidence="3" type="ORF">AVEN_120407_1</name>
    <name evidence="1" type="ORF">AVEN_231798_1</name>
</gene>
<dbReference type="EMBL" id="BGPR01007998">
    <property type="protein sequence ID" value="GBN30898.1"/>
    <property type="molecule type" value="Genomic_DNA"/>
</dbReference>
<accession>A0A4Y2JT43</accession>
<name>A0A4Y2JT43_ARAVE</name>
<dbReference type="AlphaFoldDB" id="A0A4Y2JT43"/>
<proteinExistence type="predicted"/>
<dbReference type="EMBL" id="BGPR01191693">
    <property type="protein sequence ID" value="GBM93154.1"/>
    <property type="molecule type" value="Genomic_DNA"/>
</dbReference>
<reference evidence="2 4" key="1">
    <citation type="journal article" date="2019" name="Sci. Rep.">
        <title>Orb-weaving spider Araneus ventricosus genome elucidates the spidroin gene catalogue.</title>
        <authorList>
            <person name="Kono N."/>
            <person name="Nakamura H."/>
            <person name="Ohtoshi R."/>
            <person name="Moran D.A.P."/>
            <person name="Shinohara A."/>
            <person name="Yoshida Y."/>
            <person name="Fujiwara M."/>
            <person name="Mori M."/>
            <person name="Tomita M."/>
            <person name="Arakawa K."/>
        </authorList>
    </citation>
    <scope>NUCLEOTIDE SEQUENCE [LARGE SCALE GENOMIC DNA]</scope>
</reference>
<evidence type="ECO:0000313" key="4">
    <source>
        <dbReference type="Proteomes" id="UP000499080"/>
    </source>
</evidence>